<keyword evidence="3" id="KW-0732">Signal</keyword>
<dbReference type="SUPFAM" id="SSF50494">
    <property type="entry name" value="Trypsin-like serine proteases"/>
    <property type="match status" value="1"/>
</dbReference>
<dbReference type="InterPro" id="IPR001254">
    <property type="entry name" value="Trypsin_dom"/>
</dbReference>
<dbReference type="InterPro" id="IPR001314">
    <property type="entry name" value="Peptidase_S1A"/>
</dbReference>
<dbReference type="InterPro" id="IPR051487">
    <property type="entry name" value="Ser/Thr_Proteases_Immune/Dev"/>
</dbReference>
<dbReference type="CDD" id="cd00190">
    <property type="entry name" value="Tryp_SPc"/>
    <property type="match status" value="1"/>
</dbReference>
<feature type="signal peptide" evidence="3">
    <location>
        <begin position="1"/>
        <end position="18"/>
    </location>
</feature>
<comment type="similarity">
    <text evidence="2">Belongs to the peptidase S1 family. CLIP subfamily.</text>
</comment>
<dbReference type="Proteomes" id="UP001458880">
    <property type="component" value="Unassembled WGS sequence"/>
</dbReference>
<comment type="caution">
    <text evidence="5">The sequence shown here is derived from an EMBL/GenBank/DDBJ whole genome shotgun (WGS) entry which is preliminary data.</text>
</comment>
<dbReference type="SMART" id="SM00020">
    <property type="entry name" value="Tryp_SPc"/>
    <property type="match status" value="1"/>
</dbReference>
<dbReference type="PROSITE" id="PS00134">
    <property type="entry name" value="TRYPSIN_HIS"/>
    <property type="match status" value="1"/>
</dbReference>
<evidence type="ECO:0000256" key="3">
    <source>
        <dbReference type="SAM" id="SignalP"/>
    </source>
</evidence>
<evidence type="ECO:0000259" key="4">
    <source>
        <dbReference type="PROSITE" id="PS50240"/>
    </source>
</evidence>
<evidence type="ECO:0000313" key="5">
    <source>
        <dbReference type="EMBL" id="KAK9727943.1"/>
    </source>
</evidence>
<dbReference type="PRINTS" id="PR00722">
    <property type="entry name" value="CHYMOTRYPSIN"/>
</dbReference>
<sequence>MLLLLLSVSSCLVSTIIAEPFEEIPIKRYPRVINGYITNIGNFPYIARIDEKSSGFACGGSIITKTAILTAAHCVNGKELKVYVGTDKSNLETVASVMVDKVIRYPNYDDKSMKHDLALILLKEKLTYDSNVNNIEMATSNGLFPQNATIVGWGCRACIWFIPIWMCQIYPASNHLRFGSLELEAKEDHMFISNSKIKSCPGDSGGPVVDETGKLIGIISHMDVYFSKNRPNYFVSIPDHLQWINGVISNQKN</sequence>
<dbReference type="InterPro" id="IPR009003">
    <property type="entry name" value="Peptidase_S1_PA"/>
</dbReference>
<dbReference type="GO" id="GO:0006508">
    <property type="term" value="P:proteolysis"/>
    <property type="evidence" value="ECO:0007669"/>
    <property type="project" value="InterPro"/>
</dbReference>
<evidence type="ECO:0000256" key="2">
    <source>
        <dbReference type="ARBA" id="ARBA00024195"/>
    </source>
</evidence>
<protein>
    <submittedName>
        <fullName evidence="5">Trypsin</fullName>
    </submittedName>
</protein>
<dbReference type="EMBL" id="JASPKY010000174">
    <property type="protein sequence ID" value="KAK9727943.1"/>
    <property type="molecule type" value="Genomic_DNA"/>
</dbReference>
<dbReference type="GO" id="GO:0004252">
    <property type="term" value="F:serine-type endopeptidase activity"/>
    <property type="evidence" value="ECO:0007669"/>
    <property type="project" value="InterPro"/>
</dbReference>
<reference evidence="5 6" key="1">
    <citation type="journal article" date="2024" name="BMC Genomics">
        <title>De novo assembly and annotation of Popillia japonica's genome with initial clues to its potential as an invasive pest.</title>
        <authorList>
            <person name="Cucini C."/>
            <person name="Boschi S."/>
            <person name="Funari R."/>
            <person name="Cardaioli E."/>
            <person name="Iannotti N."/>
            <person name="Marturano G."/>
            <person name="Paoli F."/>
            <person name="Bruttini M."/>
            <person name="Carapelli A."/>
            <person name="Frati F."/>
            <person name="Nardi F."/>
        </authorList>
    </citation>
    <scope>NUCLEOTIDE SEQUENCE [LARGE SCALE GENOMIC DNA]</scope>
    <source>
        <strain evidence="5">DMR45628</strain>
    </source>
</reference>
<dbReference type="PANTHER" id="PTHR24256">
    <property type="entry name" value="TRYPTASE-RELATED"/>
    <property type="match status" value="1"/>
</dbReference>
<dbReference type="Gene3D" id="2.40.10.10">
    <property type="entry name" value="Trypsin-like serine proteases"/>
    <property type="match status" value="2"/>
</dbReference>
<keyword evidence="1" id="KW-1015">Disulfide bond</keyword>
<organism evidence="5 6">
    <name type="scientific">Popillia japonica</name>
    <name type="common">Japanese beetle</name>
    <dbReference type="NCBI Taxonomy" id="7064"/>
    <lineage>
        <taxon>Eukaryota</taxon>
        <taxon>Metazoa</taxon>
        <taxon>Ecdysozoa</taxon>
        <taxon>Arthropoda</taxon>
        <taxon>Hexapoda</taxon>
        <taxon>Insecta</taxon>
        <taxon>Pterygota</taxon>
        <taxon>Neoptera</taxon>
        <taxon>Endopterygota</taxon>
        <taxon>Coleoptera</taxon>
        <taxon>Polyphaga</taxon>
        <taxon>Scarabaeiformia</taxon>
        <taxon>Scarabaeidae</taxon>
        <taxon>Rutelinae</taxon>
        <taxon>Popillia</taxon>
    </lineage>
</organism>
<proteinExistence type="inferred from homology"/>
<evidence type="ECO:0000256" key="1">
    <source>
        <dbReference type="ARBA" id="ARBA00023157"/>
    </source>
</evidence>
<dbReference type="InterPro" id="IPR018114">
    <property type="entry name" value="TRYPSIN_HIS"/>
</dbReference>
<feature type="chain" id="PRO_5043867176" evidence="3">
    <location>
        <begin position="19"/>
        <end position="253"/>
    </location>
</feature>
<accession>A0AAW1L2A2</accession>
<dbReference type="FunFam" id="2.40.10.10:FF:000068">
    <property type="entry name" value="transmembrane protease serine 2"/>
    <property type="match status" value="1"/>
</dbReference>
<dbReference type="PROSITE" id="PS50240">
    <property type="entry name" value="TRYPSIN_DOM"/>
    <property type="match status" value="1"/>
</dbReference>
<dbReference type="InterPro" id="IPR043504">
    <property type="entry name" value="Peptidase_S1_PA_chymotrypsin"/>
</dbReference>
<feature type="domain" description="Peptidase S1" evidence="4">
    <location>
        <begin position="32"/>
        <end position="249"/>
    </location>
</feature>
<dbReference type="Pfam" id="PF00089">
    <property type="entry name" value="Trypsin"/>
    <property type="match status" value="1"/>
</dbReference>
<evidence type="ECO:0000313" key="6">
    <source>
        <dbReference type="Proteomes" id="UP001458880"/>
    </source>
</evidence>
<dbReference type="AlphaFoldDB" id="A0AAW1L2A2"/>
<keyword evidence="6" id="KW-1185">Reference proteome</keyword>
<gene>
    <name evidence="5" type="ORF">QE152_g18950</name>
</gene>
<name>A0AAW1L2A2_POPJA</name>